<feature type="domain" description="Sulfotransferase" evidence="3">
    <location>
        <begin position="44"/>
        <end position="237"/>
    </location>
</feature>
<keyword evidence="2 4" id="KW-0808">Transferase</keyword>
<comment type="caution">
    <text evidence="4">The sequence shown here is derived from an EMBL/GenBank/DDBJ whole genome shotgun (WGS) entry which is preliminary data.</text>
</comment>
<dbReference type="EMBL" id="BGPR01003160">
    <property type="protein sequence ID" value="GBM84451.1"/>
    <property type="molecule type" value="Genomic_DNA"/>
</dbReference>
<gene>
    <name evidence="4" type="primary">SULT1C2_2</name>
    <name evidence="4" type="ORF">AVEN_6204_1</name>
</gene>
<evidence type="ECO:0000313" key="4">
    <source>
        <dbReference type="EMBL" id="GBM84451.1"/>
    </source>
</evidence>
<dbReference type="Proteomes" id="UP000499080">
    <property type="component" value="Unassembled WGS sequence"/>
</dbReference>
<dbReference type="InterPro" id="IPR000863">
    <property type="entry name" value="Sulfotransferase_dom"/>
</dbReference>
<dbReference type="OrthoDB" id="205623at2759"/>
<keyword evidence="5" id="KW-1185">Reference proteome</keyword>
<dbReference type="Gene3D" id="3.40.50.300">
    <property type="entry name" value="P-loop containing nucleotide triphosphate hydrolases"/>
    <property type="match status" value="1"/>
</dbReference>
<feature type="domain" description="Sulfotransferase" evidence="3">
    <location>
        <begin position="275"/>
        <end position="317"/>
    </location>
</feature>
<dbReference type="Pfam" id="PF00685">
    <property type="entry name" value="Sulfotransfer_1"/>
    <property type="match status" value="2"/>
</dbReference>
<reference evidence="4 5" key="1">
    <citation type="journal article" date="2019" name="Sci. Rep.">
        <title>Orb-weaving spider Araneus ventricosus genome elucidates the spidroin gene catalogue.</title>
        <authorList>
            <person name="Kono N."/>
            <person name="Nakamura H."/>
            <person name="Ohtoshi R."/>
            <person name="Moran D.A.P."/>
            <person name="Shinohara A."/>
            <person name="Yoshida Y."/>
            <person name="Fujiwara M."/>
            <person name="Mori M."/>
            <person name="Tomita M."/>
            <person name="Arakawa K."/>
        </authorList>
    </citation>
    <scope>NUCLEOTIDE SEQUENCE [LARGE SCALE GENOMIC DNA]</scope>
</reference>
<protein>
    <submittedName>
        <fullName evidence="4">Sulfotransferase 1C2</fullName>
    </submittedName>
</protein>
<dbReference type="PANTHER" id="PTHR11783">
    <property type="entry name" value="SULFOTRANSFERASE SULT"/>
    <property type="match status" value="1"/>
</dbReference>
<comment type="similarity">
    <text evidence="1">Belongs to the sulfotransferase 1 family.</text>
</comment>
<organism evidence="4 5">
    <name type="scientific">Araneus ventricosus</name>
    <name type="common">Orbweaver spider</name>
    <name type="synonym">Epeira ventricosa</name>
    <dbReference type="NCBI Taxonomy" id="182803"/>
    <lineage>
        <taxon>Eukaryota</taxon>
        <taxon>Metazoa</taxon>
        <taxon>Ecdysozoa</taxon>
        <taxon>Arthropoda</taxon>
        <taxon>Chelicerata</taxon>
        <taxon>Arachnida</taxon>
        <taxon>Araneae</taxon>
        <taxon>Araneomorphae</taxon>
        <taxon>Entelegynae</taxon>
        <taxon>Araneoidea</taxon>
        <taxon>Araneidae</taxon>
        <taxon>Araneus</taxon>
    </lineage>
</organism>
<dbReference type="AlphaFoldDB" id="A0A4Y2J2K7"/>
<evidence type="ECO:0000256" key="2">
    <source>
        <dbReference type="ARBA" id="ARBA00022679"/>
    </source>
</evidence>
<evidence type="ECO:0000313" key="5">
    <source>
        <dbReference type="Proteomes" id="UP000499080"/>
    </source>
</evidence>
<accession>A0A4Y2J2K7</accession>
<dbReference type="GO" id="GO:0008146">
    <property type="term" value="F:sulfotransferase activity"/>
    <property type="evidence" value="ECO:0007669"/>
    <property type="project" value="InterPro"/>
</dbReference>
<sequence>MSSSGEEKKPKKTPFYQDVDGFRLPGFFSAEAYRSALSYKPLPGDLFIVTYPKCGTTWTQNIVACIFREGKPFTSGLQFFTETPFLEMTGAKAAEVLKRPGAIKFHLPFRLTPWSPEAKYIYVARNPKDCFVSMYYHTEGMPTYGFEDGSLDDFFELFIKGEVEFGDYFETTLSWWEHRNDPNVLFITYEQLKKDTRGYVLKIAEFIDPKYSEKLGKDEKMLQDVIHHSSFAFMKEHLNRHLLELMTMPRDMIEHNPDIPPGLRKMLLSGNFQMKKKDDEEVNFVRKGIVGDWKNHLSPEQNARLEKRFREKFAGTGLLELWEDDV</sequence>
<evidence type="ECO:0000256" key="1">
    <source>
        <dbReference type="ARBA" id="ARBA00005771"/>
    </source>
</evidence>
<proteinExistence type="inferred from homology"/>
<dbReference type="SUPFAM" id="SSF52540">
    <property type="entry name" value="P-loop containing nucleoside triphosphate hydrolases"/>
    <property type="match status" value="1"/>
</dbReference>
<dbReference type="InterPro" id="IPR027417">
    <property type="entry name" value="P-loop_NTPase"/>
</dbReference>
<evidence type="ECO:0000259" key="3">
    <source>
        <dbReference type="Pfam" id="PF00685"/>
    </source>
</evidence>
<name>A0A4Y2J2K7_ARAVE</name>